<dbReference type="Proteomes" id="UP000451860">
    <property type="component" value="Unassembled WGS sequence"/>
</dbReference>
<sequence>MPPEPAAVADAAVADLANRLSTGSETITVVLAQRETFPDGALGCPQPGHMYTQALVDGYRVVLGHADREWLYTADGDGVPHLCPSGEQDGGTPSGAPASPSAG</sequence>
<name>A0A7J5UV82_9MICO</name>
<feature type="region of interest" description="Disordered" evidence="1">
    <location>
        <begin position="75"/>
        <end position="103"/>
    </location>
</feature>
<organism evidence="2 3">
    <name type="scientific">Georgenia thermotolerans</name>
    <dbReference type="NCBI Taxonomy" id="527326"/>
    <lineage>
        <taxon>Bacteria</taxon>
        <taxon>Bacillati</taxon>
        <taxon>Actinomycetota</taxon>
        <taxon>Actinomycetes</taxon>
        <taxon>Micrococcales</taxon>
        <taxon>Bogoriellaceae</taxon>
        <taxon>Georgenia</taxon>
    </lineage>
</organism>
<reference evidence="2 3" key="1">
    <citation type="submission" date="2019-10" db="EMBL/GenBank/DDBJ databases">
        <title>Georgenia wutianyii sp. nov. and Georgenia yuyongxinii sp. nov. isolated from plateau pika (Ochotona curzoniae) in the Qinghai-Tibet plateau of China.</title>
        <authorList>
            <person name="Tian Z."/>
        </authorList>
    </citation>
    <scope>NUCLEOTIDE SEQUENCE [LARGE SCALE GENOMIC DNA]</scope>
    <source>
        <strain evidence="2 3">DSM 21501</strain>
    </source>
</reference>
<evidence type="ECO:0000313" key="3">
    <source>
        <dbReference type="Proteomes" id="UP000451860"/>
    </source>
</evidence>
<evidence type="ECO:0000256" key="1">
    <source>
        <dbReference type="SAM" id="MobiDB-lite"/>
    </source>
</evidence>
<dbReference type="EMBL" id="WHJE01000001">
    <property type="protein sequence ID" value="KAE8766180.1"/>
    <property type="molecule type" value="Genomic_DNA"/>
</dbReference>
<keyword evidence="3" id="KW-1185">Reference proteome</keyword>
<evidence type="ECO:0000313" key="2">
    <source>
        <dbReference type="EMBL" id="KAE8766180.1"/>
    </source>
</evidence>
<comment type="caution">
    <text evidence="2">The sequence shown here is derived from an EMBL/GenBank/DDBJ whole genome shotgun (WGS) entry which is preliminary data.</text>
</comment>
<dbReference type="AlphaFoldDB" id="A0A7J5UV82"/>
<protein>
    <submittedName>
        <fullName evidence="2">Uncharacterized protein</fullName>
    </submittedName>
</protein>
<dbReference type="OrthoDB" id="5801841at2"/>
<dbReference type="RefSeq" id="WP_152199562.1">
    <property type="nucleotide sequence ID" value="NZ_VUKF01000001.1"/>
</dbReference>
<gene>
    <name evidence="2" type="ORF">GB883_00670</name>
</gene>
<accession>A0A7J5UV82</accession>
<proteinExistence type="predicted"/>